<dbReference type="EMBL" id="CAFAAJ010000249">
    <property type="protein sequence ID" value="CAB4826025.1"/>
    <property type="molecule type" value="Genomic_DNA"/>
</dbReference>
<feature type="region of interest" description="Disordered" evidence="1">
    <location>
        <begin position="21"/>
        <end position="45"/>
    </location>
</feature>
<proteinExistence type="predicted"/>
<evidence type="ECO:0000256" key="1">
    <source>
        <dbReference type="SAM" id="MobiDB-lite"/>
    </source>
</evidence>
<organism evidence="2">
    <name type="scientific">freshwater metagenome</name>
    <dbReference type="NCBI Taxonomy" id="449393"/>
    <lineage>
        <taxon>unclassified sequences</taxon>
        <taxon>metagenomes</taxon>
        <taxon>ecological metagenomes</taxon>
    </lineage>
</organism>
<accession>A0A6J6ZZR2</accession>
<reference evidence="2" key="1">
    <citation type="submission" date="2020-05" db="EMBL/GenBank/DDBJ databases">
        <authorList>
            <person name="Chiriac C."/>
            <person name="Salcher M."/>
            <person name="Ghai R."/>
            <person name="Kavagutti S V."/>
        </authorList>
    </citation>
    <scope>NUCLEOTIDE SEQUENCE</scope>
</reference>
<name>A0A6J6ZZR2_9ZZZZ</name>
<gene>
    <name evidence="2" type="ORF">UFOPK3001_02474</name>
</gene>
<sequence>MAGARDRVAPRRCLRVPRERRIHSAGPQGSRLCLRRHGPRHLPERATRHHPLEEAERRWVAEAYVTGPKLGLRIEPHRRAALRDDEPGLADPLRVHVDARVAVTRTVHDRLNLFSGHDDVLEVQRDGPTLEPRLPEGLEQRWDETVQVDHPGNGRPPEAEAKCGLGIVNARVALVQGNPRRPHDDLGHRSPPLVGAPHKRQNPAPFRHDPTEPDTSCARLNHVAQMRRSLPQRLLRD</sequence>
<evidence type="ECO:0000313" key="2">
    <source>
        <dbReference type="EMBL" id="CAB4826025.1"/>
    </source>
</evidence>
<feature type="region of interest" description="Disordered" evidence="1">
    <location>
        <begin position="178"/>
        <end position="215"/>
    </location>
</feature>
<protein>
    <submittedName>
        <fullName evidence="2">Unannotated protein</fullName>
    </submittedName>
</protein>
<dbReference type="AlphaFoldDB" id="A0A6J6ZZR2"/>